<evidence type="ECO:0000256" key="4">
    <source>
        <dbReference type="ARBA" id="ARBA00022837"/>
    </source>
</evidence>
<dbReference type="InterPro" id="IPR041371">
    <property type="entry name" value="GH92_N"/>
</dbReference>
<dbReference type="InterPro" id="IPR008929">
    <property type="entry name" value="Chondroitin_lyas"/>
</dbReference>
<evidence type="ECO:0000313" key="12">
    <source>
        <dbReference type="Proteomes" id="UP000285650"/>
    </source>
</evidence>
<dbReference type="SUPFAM" id="SSF48230">
    <property type="entry name" value="Chondroitin AC/alginate lyase"/>
    <property type="match status" value="1"/>
</dbReference>
<dbReference type="GO" id="GO:0006516">
    <property type="term" value="P:glycoprotein catabolic process"/>
    <property type="evidence" value="ECO:0007669"/>
    <property type="project" value="TreeGrafter"/>
</dbReference>
<evidence type="ECO:0000259" key="8">
    <source>
        <dbReference type="Pfam" id="PF07971"/>
    </source>
</evidence>
<dbReference type="Gene3D" id="3.30.2080.10">
    <property type="entry name" value="GH92 mannosidase domain"/>
    <property type="match status" value="1"/>
</dbReference>
<dbReference type="InterPro" id="IPR008928">
    <property type="entry name" value="6-hairpin_glycosidase_sf"/>
</dbReference>
<evidence type="ECO:0000259" key="10">
    <source>
        <dbReference type="Pfam" id="PF17678"/>
    </source>
</evidence>
<reference evidence="11 12" key="1">
    <citation type="submission" date="2018-08" db="EMBL/GenBank/DDBJ databases">
        <title>A genome reference for cultivated species of the human gut microbiota.</title>
        <authorList>
            <person name="Zou Y."/>
            <person name="Xue W."/>
            <person name="Luo G."/>
        </authorList>
    </citation>
    <scope>NUCLEOTIDE SEQUENCE [LARGE SCALE GENOMIC DNA]</scope>
    <source>
        <strain evidence="11 12">AM27-17</strain>
    </source>
</reference>
<dbReference type="NCBIfam" id="TIGR01180">
    <property type="entry name" value="aman2_put"/>
    <property type="match status" value="1"/>
</dbReference>
<evidence type="ECO:0000259" key="9">
    <source>
        <dbReference type="Pfam" id="PF13229"/>
    </source>
</evidence>
<name>A0A414L8R2_9BACE</name>
<feature type="domain" description="Right handed beta helix" evidence="9">
    <location>
        <begin position="1229"/>
        <end position="1388"/>
    </location>
</feature>
<evidence type="ECO:0008006" key="13">
    <source>
        <dbReference type="Google" id="ProtNLM"/>
    </source>
</evidence>
<dbReference type="Pfam" id="PF17678">
    <property type="entry name" value="Glyco_hydro_92N"/>
    <property type="match status" value="1"/>
</dbReference>
<dbReference type="Gene3D" id="1.20.1610.10">
    <property type="entry name" value="alpha-1,2-mannosidases domains"/>
    <property type="match status" value="1"/>
</dbReference>
<dbReference type="InterPro" id="IPR012334">
    <property type="entry name" value="Pectin_lyas_fold"/>
</dbReference>
<protein>
    <recommendedName>
        <fullName evidence="13">Glycosyl hydrolase family 92</fullName>
    </recommendedName>
</protein>
<dbReference type="Proteomes" id="UP000285650">
    <property type="component" value="Unassembled WGS sequence"/>
</dbReference>
<accession>A0A414L8R2</accession>
<keyword evidence="3 6" id="KW-0732">Signal</keyword>
<comment type="cofactor">
    <cofactor evidence="1">
        <name>Ca(2+)</name>
        <dbReference type="ChEBI" id="CHEBI:29108"/>
    </cofactor>
</comment>
<proteinExistence type="predicted"/>
<dbReference type="InterPro" id="IPR008397">
    <property type="entry name" value="Alginate_lyase_dom"/>
</dbReference>
<dbReference type="Gene3D" id="1.50.10.100">
    <property type="entry name" value="Chondroitin AC/alginate lyase"/>
    <property type="match status" value="1"/>
</dbReference>
<feature type="domain" description="Glycosyl hydrolase family 92" evidence="8">
    <location>
        <begin position="267"/>
        <end position="730"/>
    </location>
</feature>
<evidence type="ECO:0000313" key="11">
    <source>
        <dbReference type="EMBL" id="RHE91136.1"/>
    </source>
</evidence>
<evidence type="ECO:0000256" key="6">
    <source>
        <dbReference type="SAM" id="SignalP"/>
    </source>
</evidence>
<dbReference type="PANTHER" id="PTHR12143:SF39">
    <property type="entry name" value="SECRETED PROTEIN"/>
    <property type="match status" value="1"/>
</dbReference>
<dbReference type="GO" id="GO:0005829">
    <property type="term" value="C:cytosol"/>
    <property type="evidence" value="ECO:0007669"/>
    <property type="project" value="TreeGrafter"/>
</dbReference>
<dbReference type="GO" id="GO:0016829">
    <property type="term" value="F:lyase activity"/>
    <property type="evidence" value="ECO:0007669"/>
    <property type="project" value="UniProtKB-KW"/>
</dbReference>
<dbReference type="EMBL" id="QSKV01000008">
    <property type="protein sequence ID" value="RHE91136.1"/>
    <property type="molecule type" value="Genomic_DNA"/>
</dbReference>
<dbReference type="FunFam" id="3.30.2080.10:FF:000001">
    <property type="entry name" value="Alpha-1,2-mannosidase subfamily"/>
    <property type="match status" value="1"/>
</dbReference>
<evidence type="ECO:0000256" key="2">
    <source>
        <dbReference type="ARBA" id="ARBA00011245"/>
    </source>
</evidence>
<feature type="chain" id="PRO_5019570505" description="Glycosyl hydrolase family 92" evidence="6">
    <location>
        <begin position="25"/>
        <end position="1411"/>
    </location>
</feature>
<dbReference type="GO" id="GO:0000224">
    <property type="term" value="F:peptide-N4-(N-acetyl-beta-glucosaminyl)asparagine amidase activity"/>
    <property type="evidence" value="ECO:0007669"/>
    <property type="project" value="TreeGrafter"/>
</dbReference>
<evidence type="ECO:0000259" key="7">
    <source>
        <dbReference type="Pfam" id="PF05426"/>
    </source>
</evidence>
<dbReference type="GO" id="GO:0030246">
    <property type="term" value="F:carbohydrate binding"/>
    <property type="evidence" value="ECO:0007669"/>
    <property type="project" value="InterPro"/>
</dbReference>
<dbReference type="InterPro" id="IPR012939">
    <property type="entry name" value="Glyco_hydro_92"/>
</dbReference>
<feature type="signal peptide" evidence="6">
    <location>
        <begin position="1"/>
        <end position="24"/>
    </location>
</feature>
<feature type="domain" description="Alginate lyase" evidence="7">
    <location>
        <begin position="823"/>
        <end position="1019"/>
    </location>
</feature>
<sequence>MELSKKMYALFVCLCMLHSLQAQKIIDYVDPFIGSGGHGHVFVGANVPYGAVQVGPSNFYKGWDWCSGYNYRDSVIVGFSQLHLSGTGIGDLGDVLVMPYMGDIKLNKGKEKERYSGYASKFSRKTEKVTPGYYSVNLDDYNIDVELSASERVGYHKYTFPQGKDARIIIDLNEGINDRAVDTYMELVDKYTIKGYRSSEGWGKKQQVFFAIKLSVPIHDFSIYEDVKSIPGKKGRGKSIKSLISFAKSPGTVSLKVGISPVSSESALMNIKAEIPHWNFEETVKQAEQKWNKELSKIIVETLNESDKRIFYTAMFHLMTHPSLFNDQNGDYMGSDWKVHKNPGFDNYTIFSLWDTYRAAHPLYTIIDPKRTADFVNSMLAIYDQTGQLPIWHLRGYDTGTMVGINSLQIIAEAYMKGNKGFDPERAFQALKAVAMSDVRGMDFDRDFKAIPSDVMKNRPVATALEYAIGTASIALMAQAMNKVEDYEYFSKRARNYKLYYDKEVGFFRGRMSDGSWNPVFHPIKSKKPWATDYAEGNPWQYLWLVPQDVEGLIELLGGEKAFADKLNTFFSLDSGNDEDILLDLTGCIGQYAHGNEPSHHIAYLYAYVGQQWKTARLTRYILKNFYHDQPDGIIGNEDCGQMSAWYIMSSLGFYPVFTASGQYVLGSPLFDKVTINHENGKKFIIEAVNNSPENIYIQDVKLNGKKYDLTYITHQDIMQGGKLIIRMGSEPNYDFGSKQMSRPQNRTISIYASKPFVHPGMAQSYEDLEFMRTNVLQGNEPWKTAFNDLKKQTPLNFVPCPIAFVSEDAYGVNSFGGKEFYQSAMAAYKHSLVWYITKDQVYADKAIEILNAWAYKLHSFDANNAKLNVGLWGYYFLNAAEILKYSDAGWSERDMAQFENMVLTILYPTIKDFFTEANGNWDASMISTMLCIAVYTDNREIFYKAIDRYLWGPGNSGITKYIYPGGQSQEAIRDWDHAQLGIGEFEKAAQTARTQGMDLYSVAQDRLAYAYELTAKVMLGNDIDIYGTLSTSRMDTIKDIYQSIYDYYINVRGTELPYTKQFIQKHVHPAFSIGTLTGLKYHPVKSRQMMKTLPVPDFLKPTEIGALNAPTRDIPSGSIRVNPGESVQDVIDRHRGSGKCIVLEKGVHILKAPLKIYSGITLCGYGKQSVLYLSPEMRTATIINAEDNISNFTLRDVLIEGAINVKENSDPNHDRRLRLYMLAPSREGIMIRSENGGRIENLTFENVTLQNFTKNGMLIVGGSGIKINRCNFTDNGAAVVPGSGFHHNLNLSYVTNGSVTNSRFCSSPWGNGISISFCKKINVSNNEMCRNKLSGIYCVDSENISINNNLTEGNDEDGINIDALYRGCNTVEIQSNLSQNNSRKGIRTNCVTALRQKDNKLLINRSECIN</sequence>
<dbReference type="Gene3D" id="1.20.1050.60">
    <property type="entry name" value="alpha-1,2-mannosidase"/>
    <property type="match status" value="1"/>
</dbReference>
<dbReference type="GO" id="GO:0005975">
    <property type="term" value="P:carbohydrate metabolic process"/>
    <property type="evidence" value="ECO:0007669"/>
    <property type="project" value="InterPro"/>
</dbReference>
<comment type="caution">
    <text evidence="11">The sequence shown here is derived from an EMBL/GenBank/DDBJ whole genome shotgun (WGS) entry which is preliminary data.</text>
</comment>
<evidence type="ECO:0000256" key="3">
    <source>
        <dbReference type="ARBA" id="ARBA00022729"/>
    </source>
</evidence>
<dbReference type="SUPFAM" id="SSF48208">
    <property type="entry name" value="Six-hairpin glycosidases"/>
    <property type="match status" value="1"/>
</dbReference>
<dbReference type="SUPFAM" id="SSF51126">
    <property type="entry name" value="Pectin lyase-like"/>
    <property type="match status" value="1"/>
</dbReference>
<dbReference type="SMART" id="SM00710">
    <property type="entry name" value="PbH1"/>
    <property type="match status" value="6"/>
</dbReference>
<dbReference type="InterPro" id="IPR011050">
    <property type="entry name" value="Pectin_lyase_fold/virulence"/>
</dbReference>
<gene>
    <name evidence="11" type="ORF">DW712_13605</name>
</gene>
<feature type="domain" description="Glycosyl hydrolase family 92 N-terminal" evidence="10">
    <location>
        <begin position="28"/>
        <end position="260"/>
    </location>
</feature>
<dbReference type="Gene3D" id="2.160.20.10">
    <property type="entry name" value="Single-stranded right-handed beta-helix, Pectin lyase-like"/>
    <property type="match status" value="1"/>
</dbReference>
<dbReference type="InterPro" id="IPR006626">
    <property type="entry name" value="PbH1"/>
</dbReference>
<keyword evidence="5" id="KW-0456">Lyase</keyword>
<dbReference type="GO" id="GO:0042597">
    <property type="term" value="C:periplasmic space"/>
    <property type="evidence" value="ECO:0007669"/>
    <property type="project" value="InterPro"/>
</dbReference>
<comment type="subunit">
    <text evidence="2">Monomer.</text>
</comment>
<dbReference type="InterPro" id="IPR005887">
    <property type="entry name" value="GH92_a_mannosidase_put"/>
</dbReference>
<dbReference type="Gene3D" id="2.70.98.10">
    <property type="match status" value="1"/>
</dbReference>
<dbReference type="Pfam" id="PF05426">
    <property type="entry name" value="Alginate_lyase"/>
    <property type="match status" value="1"/>
</dbReference>
<organism evidence="11 12">
    <name type="scientific">Bacteroides intestinalis</name>
    <dbReference type="NCBI Taxonomy" id="329854"/>
    <lineage>
        <taxon>Bacteria</taxon>
        <taxon>Pseudomonadati</taxon>
        <taxon>Bacteroidota</taxon>
        <taxon>Bacteroidia</taxon>
        <taxon>Bacteroidales</taxon>
        <taxon>Bacteroidaceae</taxon>
        <taxon>Bacteroides</taxon>
    </lineage>
</organism>
<evidence type="ECO:0000256" key="5">
    <source>
        <dbReference type="ARBA" id="ARBA00023239"/>
    </source>
</evidence>
<dbReference type="Pfam" id="PF07971">
    <property type="entry name" value="Glyco_hydro_92"/>
    <property type="match status" value="1"/>
</dbReference>
<dbReference type="PANTHER" id="PTHR12143">
    <property type="entry name" value="PEPTIDE N-GLYCANASE PNGASE -RELATED"/>
    <property type="match status" value="1"/>
</dbReference>
<keyword evidence="4" id="KW-0106">Calcium</keyword>
<dbReference type="Pfam" id="PF13229">
    <property type="entry name" value="Beta_helix"/>
    <property type="match status" value="1"/>
</dbReference>
<dbReference type="InterPro" id="IPR050883">
    <property type="entry name" value="PNGase"/>
</dbReference>
<dbReference type="InterPro" id="IPR014718">
    <property type="entry name" value="GH-type_carb-bd"/>
</dbReference>
<dbReference type="RefSeq" id="WP_118222447.1">
    <property type="nucleotide sequence ID" value="NZ_JADNIJ010000009.1"/>
</dbReference>
<evidence type="ECO:0000256" key="1">
    <source>
        <dbReference type="ARBA" id="ARBA00001913"/>
    </source>
</evidence>
<dbReference type="InterPro" id="IPR039448">
    <property type="entry name" value="Beta_helix"/>
</dbReference>